<evidence type="ECO:0000256" key="2">
    <source>
        <dbReference type="ARBA" id="ARBA00023157"/>
    </source>
</evidence>
<feature type="compositionally biased region" description="Low complexity" evidence="3">
    <location>
        <begin position="2231"/>
        <end position="2246"/>
    </location>
</feature>
<evidence type="ECO:0000259" key="6">
    <source>
        <dbReference type="PROSITE" id="PS50228"/>
    </source>
</evidence>
<name>A0A7I8W123_9ANNE</name>
<feature type="domain" description="Apple" evidence="7">
    <location>
        <begin position="2109"/>
        <end position="2188"/>
    </location>
</feature>
<dbReference type="CDD" id="cd22827">
    <property type="entry name" value="Gal_Rha_Lectin_SUL-I-like"/>
    <property type="match status" value="2"/>
</dbReference>
<feature type="compositionally biased region" description="Low complexity" evidence="3">
    <location>
        <begin position="2929"/>
        <end position="2944"/>
    </location>
</feature>
<dbReference type="PROSITE" id="PS50228">
    <property type="entry name" value="SUEL_LECTIN"/>
    <property type="match status" value="2"/>
</dbReference>
<evidence type="ECO:0000313" key="8">
    <source>
        <dbReference type="EMBL" id="CAD5122242.1"/>
    </source>
</evidence>
<feature type="domain" description="Apple" evidence="7">
    <location>
        <begin position="1169"/>
        <end position="1248"/>
    </location>
</feature>
<feature type="region of interest" description="Disordered" evidence="3">
    <location>
        <begin position="3119"/>
        <end position="3138"/>
    </location>
</feature>
<feature type="signal peptide" evidence="4">
    <location>
        <begin position="1"/>
        <end position="22"/>
    </location>
</feature>
<feature type="domain" description="Apple" evidence="7">
    <location>
        <begin position="706"/>
        <end position="784"/>
    </location>
</feature>
<feature type="domain" description="SUEL-type lectin" evidence="6">
    <location>
        <begin position="134"/>
        <end position="231"/>
    </location>
</feature>
<gene>
    <name evidence="8" type="ORF">DGYR_LOCUS10073</name>
</gene>
<dbReference type="SMART" id="SM00223">
    <property type="entry name" value="APPLE"/>
    <property type="match status" value="5"/>
</dbReference>
<feature type="domain" description="F5/8 type C" evidence="5">
    <location>
        <begin position="3098"/>
        <end position="3239"/>
    </location>
</feature>
<dbReference type="InterPro" id="IPR008979">
    <property type="entry name" value="Galactose-bd-like_sf"/>
</dbReference>
<dbReference type="EMBL" id="CAJFCJ010000016">
    <property type="protein sequence ID" value="CAD5122242.1"/>
    <property type="molecule type" value="Genomic_DNA"/>
</dbReference>
<keyword evidence="1" id="KW-0677">Repeat</keyword>
<feature type="region of interest" description="Disordered" evidence="3">
    <location>
        <begin position="2188"/>
        <end position="3060"/>
    </location>
</feature>
<feature type="compositionally biased region" description="Basic and acidic residues" evidence="3">
    <location>
        <begin position="2580"/>
        <end position="2591"/>
    </location>
</feature>
<dbReference type="Pfam" id="PF02140">
    <property type="entry name" value="SUEL_Lectin"/>
    <property type="match status" value="2"/>
</dbReference>
<organism evidence="8 9">
    <name type="scientific">Dimorphilus gyrociliatus</name>
    <dbReference type="NCBI Taxonomy" id="2664684"/>
    <lineage>
        <taxon>Eukaryota</taxon>
        <taxon>Metazoa</taxon>
        <taxon>Spiralia</taxon>
        <taxon>Lophotrochozoa</taxon>
        <taxon>Annelida</taxon>
        <taxon>Polychaeta</taxon>
        <taxon>Polychaeta incertae sedis</taxon>
        <taxon>Dinophilidae</taxon>
        <taxon>Dimorphilus</taxon>
    </lineage>
</organism>
<dbReference type="Pfam" id="PF00754">
    <property type="entry name" value="F5_F8_type_C"/>
    <property type="match status" value="1"/>
</dbReference>
<keyword evidence="9" id="KW-1185">Reference proteome</keyword>
<dbReference type="InterPro" id="IPR000421">
    <property type="entry name" value="FA58C"/>
</dbReference>
<dbReference type="OrthoDB" id="6120134at2759"/>
<dbReference type="Gene3D" id="2.60.120.740">
    <property type="match status" value="2"/>
</dbReference>
<dbReference type="InterPro" id="IPR003609">
    <property type="entry name" value="Pan_app"/>
</dbReference>
<keyword evidence="4" id="KW-0732">Signal</keyword>
<dbReference type="SUPFAM" id="SSF49785">
    <property type="entry name" value="Galactose-binding domain-like"/>
    <property type="match status" value="1"/>
</dbReference>
<feature type="domain" description="Apple" evidence="7">
    <location>
        <begin position="314"/>
        <end position="389"/>
    </location>
</feature>
<feature type="domain" description="Apple" evidence="7">
    <location>
        <begin position="1563"/>
        <end position="1639"/>
    </location>
</feature>
<feature type="domain" description="Apple" evidence="7">
    <location>
        <begin position="1872"/>
        <end position="1951"/>
    </location>
</feature>
<dbReference type="Gene3D" id="2.60.120.260">
    <property type="entry name" value="Galactose-binding domain-like"/>
    <property type="match status" value="1"/>
</dbReference>
<dbReference type="GO" id="GO:0030246">
    <property type="term" value="F:carbohydrate binding"/>
    <property type="evidence" value="ECO:0007669"/>
    <property type="project" value="InterPro"/>
</dbReference>
<dbReference type="Pfam" id="PF00024">
    <property type="entry name" value="PAN_1"/>
    <property type="match status" value="16"/>
</dbReference>
<dbReference type="PANTHER" id="PTHR46780">
    <property type="entry name" value="PROTEIN EVA-1"/>
    <property type="match status" value="1"/>
</dbReference>
<feature type="compositionally biased region" description="Low complexity" evidence="3">
    <location>
        <begin position="3033"/>
        <end position="3060"/>
    </location>
</feature>
<dbReference type="PROSITE" id="PS51257">
    <property type="entry name" value="PROKAR_LIPOPROTEIN"/>
    <property type="match status" value="1"/>
</dbReference>
<sequence>MRTVFVTCSLALLVVFISSACGLTFKNACESSTMQIACPEGTVISINQAQYGRPRYDLHTCSNSNLRSRSVIKRVKKAHCGARSSMFQARRHCNGKSSCSIRATNSVFGDPCRGIYKFLMIGYICRPRQHWRRVCEHQKLRLSCPQGSVIQVHHALYGRARGDMTTCGNNKHVSKKGQKIMAGHCKSRKSVHKVVVACNGKTSCSIRASNGIFGDPCRGIFKYLEASFVCLAGNIRGYAKFDGKDYTGHDIRRIPNYNIHQCATFCNSKSRCQGFVVIPNTKTCWIKREARTLGSSYKSHSTAVLYLKHPQYAVQGYRQIQGKDYPGYDIRMHEKSNPQECGLKCDQASGCTGFLYQYTTRRCWVKSKARSNDRNVKNLSTGVLYIRLFTVTISGYRRELGKTIRGHDLHCYANVSPIACANRCSAELKCQGIAYQWPIKRCCTKFYVAFSGSNVNNNYNTALFMKNFNFNIRGYNKISERDYVGHDIKLIPYSNPQLCGHDCNLNSTCKGVVYQHSTRQCWLKSQALTTGSNYKRSSRNILYIKRITVSVSGYTKFDFKDSTGSDIKVLRNSSPVSCSARCDFNAKCKGFVYNFHNRNCWLKKRIRTSGSNFRSVRHGVTYKKIVNLRVPTYESSPRKIYSGFNIKCYNGKLPQACAHECNKLLACQGISFLIASKRCCLKSAVKFSGHSFRDNVDGAVYIRPITYNVHRFTKYSNSLYKGHNIKRLVNSSPQLCGFVCANSRQCLGFVYQSSQRSCWLKSQAKLLDPYYKKNNRYVLYMKQVTIPVSHYKYHMKKDYPGYDLQHYEDSSPALCKAKCEDNGRCMGFEYEITTRRCWIKWKVADKGRNFKAMKTGILYIMKTELSGYVRYPGKAYLRHNLRVLPNSNRRSCRRLCNRMPNCYGFVFKLGNRRCELKGEIKTYGPSSRTNSLAEVYLKKHLTSGFTRFPQKDFPGHDLKHYKKSTIQLCAQYCESNIHCVAFVYNTANRNCFIKNRGKSSGSNFVNSRDGELFIRENSVSGYTRYERKDYPGSDIRNFPKTNRQTCGTHCNRNTACIGFVFNTKTSMCWIKRQAQSSGPNFKDHVDGELFIENDLVHGYRQYPRRDYRKSDIRKFTNSNRQACGDHCHRNKQCTAFVFNIQTRKCYLKKKGEPRGRNFVRNANSELFIMNNNIAGYARHPRREYTGFALRSFPNYNRYACAEECNTNSLCVAFVYNVQNRNCHLKSVGETRGTRFIKSVAGELFIKTSSRYVSDFRRYPRKDYGGHDLRSFPNSNRQTCAQNCRLQNNCVGFVYNVANRNCFIKYEAESRGPRFANSKYGDLYIRKSTRNPLGFSRYPRKDYGGFDIKSFRKSNRQACALECRRRSNCVAFVFNIVNRKCFVKYEGEARGSRFANNKRADLYIRKISREISGYKRYPLKTFSTRQIGRYNKLNRASCAVKCNGNPDCGSFVFNFVNFRCYLLDSGENKGRRFTKNNNNDLFIRKSSYNVRGYHKFIGRDYQGHNLKHYSRSNRQSCRKACNAHIACVGFVYNVDKGDCWIKRELKTTGPMFTTSKFGEVYKKSESVSGFSRYPRKDFPGYDIKDIKRATKQQCATACLGLSNCAGFQYNRTGCWLKRQVKTSGPNFKPARNGELFILNTQIHGFTRYVGREYLHNTIKNFGNSNRQACANHCHQNIRCVAFVFRKNNRLCQIKRYALARGKNFKRNIKAELFIINGAISGYNRHARKDYALFDIARFRNYNRYACSKQCDKSQTCVAFVYNIVNRNCFIKFQGESRGSNFKTSKYGELFIKRSSRAVPRYARYVPKDFPGFDIGKYSKSTRQSCGRICNRNSACVAFVYNVENRNCYIKNRGESRGSNVKTNNHGELFIKRSSRVVSHYARYVAKGYPGFDIGKYSKSTRQSCGRRCNRNSACVAFVYNIESRNCYIKNRGELRGSNVKTNNHVELFIKRSSRVVSHYARYVAKGYPGFNIGKYSKSNRQSCGRRCNRNSACVAFVYNIESRNCYIKNRGESRGSNVKTNNHGELFIKRSSRVVRHYVRYIGKDYPGFDIKKYSKSTRQSCGRRCNRKSACVAFVYNIENRNCYIKNRGESRGPKFRNTVDGDLYIKQSSRNLPNYERYPRRYYRGNNIRTFRNLNRRRCGRKCDQEPRCVSFVYNIENRNCLLKHAGKASGPQFKRHSDRDFYLRKISAARPTTTPMPTTEATTTKATTPSAESTTKTTSPEPNSRETETSTLEPESTETEAPSAKPQSTPTETATSKPESAETEATTPETETTETEAPSENPESTETEAPSEKPEISDTEATTPAPESDETEAPSAKPESTETEAPSEKPEVSGTEGTTPAPESDETEVPSAKPESTETEAPSEKPEVSGTEARTPAPESDETEAPSAKPESTETEAPSEKPEVSGTEGTTPAPESDETEVPSAKPESTETEAPSEKPEVSGTEARTPAPESDETEAPSAKPESTETEASSEKPEVSDTEATTPAPESDETEVPSAKPESTETEAPSEKPEISDTEATTPAPESDETEVPSAKPESTETEAPSEKPEISDTEATTPAPESDETEVPSAKPESTETEAPSEKPEISDTEARTPAPESDETEVPSAKPESTETEAPSEKPEVSGTEGTTPAPESDETEVPSAKPESTETEAPSEKPEVSGTEARTPAPESDETEAPSAKPESTETEASSEKPEVSDTEATTPAPESDETEVPSAKPESTETEAPSEKPEISDTEATTPAPESDETEAPSAKPESTETEAPSKKPEISDTEATTPAPESDETEVPNAKPESTETEAPSEKPEVSDTEATTPAPESDETEVPSAKPESTETEAPSEKPEISDTEATTPAPESDETEVPNAKPESTETEAPSEKPEISDTEATTPAPKSDETEAPSAKPESTETEASSEKPEVSDTEATTPAPESDETEVPSAKPESTETEATTPAPESDETEVPNGKPESTATEAPSAKPEVSDTETATPAPESDETEVPNAKPKSTATEAPSAKPEVSDTEATTPAPESDETEAPSAKPEMSDTETATPEPETATAFIPSETATPRTIETTISTERIVVTKATNINDPAEDGAVEKGEIFVEGGDIHRQPSKPLGMGNTVVADDDIYVSSSRRGHSKTEVRPDGKSWIPKRKDRQPAIAIDFGSIVDITSMKMSGDGSNRWISKFNLFVSINGDEFQHLLKDKAGNSDGTSSKLIDFTQETGQVLSTRWLKIMPVEWENSPALKVEFYGFRREDDPNLLRVLREDEWTKNITGCPCVGEKDQNKKRCACCNPGGCQCANYKHQCVRCDHPDECGNPRALPKDEVDAWTKSLSGCECSFDKTRKDCACCKNKGCQCGKESQHQCVACGDVYSCGRIRTDIFKPNYCVQSKCNKDSMKMPGNFRSWSYTKN</sequence>
<dbReference type="Pfam" id="PF14295">
    <property type="entry name" value="PAN_4"/>
    <property type="match status" value="8"/>
</dbReference>
<feature type="domain" description="SUEL-type lectin" evidence="6">
    <location>
        <begin position="28"/>
        <end position="126"/>
    </location>
</feature>
<evidence type="ECO:0000256" key="4">
    <source>
        <dbReference type="SAM" id="SignalP"/>
    </source>
</evidence>
<evidence type="ECO:0000259" key="7">
    <source>
        <dbReference type="PROSITE" id="PS50948"/>
    </source>
</evidence>
<dbReference type="GO" id="GO:0005576">
    <property type="term" value="C:extracellular region"/>
    <property type="evidence" value="ECO:0007669"/>
    <property type="project" value="InterPro"/>
</dbReference>
<dbReference type="InterPro" id="IPR000177">
    <property type="entry name" value="Apple"/>
</dbReference>
<evidence type="ECO:0000259" key="5">
    <source>
        <dbReference type="PROSITE" id="PS50022"/>
    </source>
</evidence>
<comment type="caution">
    <text evidence="8">The sequence shown here is derived from an EMBL/GenBank/DDBJ whole genome shotgun (WGS) entry which is preliminary data.</text>
</comment>
<dbReference type="Gene3D" id="3.50.4.10">
    <property type="entry name" value="Hepatocyte Growth Factor"/>
    <property type="match status" value="20"/>
</dbReference>
<evidence type="ECO:0000313" key="9">
    <source>
        <dbReference type="Proteomes" id="UP000549394"/>
    </source>
</evidence>
<dbReference type="GO" id="GO:0006508">
    <property type="term" value="P:proteolysis"/>
    <property type="evidence" value="ECO:0007669"/>
    <property type="project" value="InterPro"/>
</dbReference>
<feature type="domain" description="Apple" evidence="7">
    <location>
        <begin position="1407"/>
        <end position="1485"/>
    </location>
</feature>
<protein>
    <submittedName>
        <fullName evidence="8">DgyrCDS10690</fullName>
    </submittedName>
</protein>
<accession>A0A7I8W123</accession>
<feature type="domain" description="Apple" evidence="7">
    <location>
        <begin position="942"/>
        <end position="1017"/>
    </location>
</feature>
<reference evidence="8 9" key="1">
    <citation type="submission" date="2020-08" db="EMBL/GenBank/DDBJ databases">
        <authorList>
            <person name="Hejnol A."/>
        </authorList>
    </citation>
    <scope>NUCLEOTIDE SEQUENCE [LARGE SCALE GENOMIC DNA]</scope>
</reference>
<dbReference type="PROSITE" id="PS50948">
    <property type="entry name" value="PAN"/>
    <property type="match status" value="11"/>
</dbReference>
<dbReference type="SMART" id="SM00473">
    <property type="entry name" value="PAN_AP"/>
    <property type="match status" value="22"/>
</dbReference>
<feature type="compositionally biased region" description="Low complexity" evidence="3">
    <location>
        <begin position="2253"/>
        <end position="2290"/>
    </location>
</feature>
<feature type="compositionally biased region" description="Low complexity" evidence="3">
    <location>
        <begin position="2193"/>
        <end position="2224"/>
    </location>
</feature>
<dbReference type="InterPro" id="IPR000922">
    <property type="entry name" value="Lectin_gal-bd_dom"/>
</dbReference>
<feature type="domain" description="Apple" evidence="7">
    <location>
        <begin position="1955"/>
        <end position="2030"/>
    </location>
</feature>
<dbReference type="Proteomes" id="UP000549394">
    <property type="component" value="Unassembled WGS sequence"/>
</dbReference>
<feature type="chain" id="PRO_5029763481" evidence="4">
    <location>
        <begin position="23"/>
        <end position="3398"/>
    </location>
</feature>
<keyword evidence="2" id="KW-1015">Disulfide bond</keyword>
<feature type="domain" description="Apple" evidence="7">
    <location>
        <begin position="230"/>
        <end position="310"/>
    </location>
</feature>
<feature type="domain" description="Apple" evidence="7">
    <location>
        <begin position="1327"/>
        <end position="1406"/>
    </location>
</feature>
<proteinExistence type="predicted"/>
<dbReference type="SUPFAM" id="SSF57414">
    <property type="entry name" value="Hairpin loop containing domain-like"/>
    <property type="match status" value="5"/>
</dbReference>
<dbReference type="PROSITE" id="PS50022">
    <property type="entry name" value="FA58C_3"/>
    <property type="match status" value="1"/>
</dbReference>
<evidence type="ECO:0000256" key="3">
    <source>
        <dbReference type="SAM" id="MobiDB-lite"/>
    </source>
</evidence>
<dbReference type="InterPro" id="IPR043159">
    <property type="entry name" value="Lectin_gal-bd_sf"/>
</dbReference>
<evidence type="ECO:0000256" key="1">
    <source>
        <dbReference type="ARBA" id="ARBA00022737"/>
    </source>
</evidence>